<dbReference type="Proteomes" id="UP000607653">
    <property type="component" value="Unassembled WGS sequence"/>
</dbReference>
<keyword evidence="2" id="KW-1185">Reference proteome</keyword>
<evidence type="ECO:0000313" key="1">
    <source>
        <dbReference type="EMBL" id="DAD20814.1"/>
    </source>
</evidence>
<accession>A0A822XH60</accession>
<comment type="caution">
    <text evidence="1">The sequence shown here is derived from an EMBL/GenBank/DDBJ whole genome shotgun (WGS) entry which is preliminary data.</text>
</comment>
<gene>
    <name evidence="1" type="ORF">HUJ06_022277</name>
</gene>
<protein>
    <submittedName>
        <fullName evidence="1">Uncharacterized protein</fullName>
    </submittedName>
</protein>
<sequence length="59" mass="6699">MPPITHIIIKRFSSLSQSMHSSSICPKLCLSPSHSKKEKKGRVVPSLHVSLKRLLWLSY</sequence>
<proteinExistence type="predicted"/>
<dbReference type="EMBL" id="DUZY01000001">
    <property type="protein sequence ID" value="DAD20814.1"/>
    <property type="molecule type" value="Genomic_DNA"/>
</dbReference>
<name>A0A822XH60_NELNU</name>
<organism evidence="1 2">
    <name type="scientific">Nelumbo nucifera</name>
    <name type="common">Sacred lotus</name>
    <dbReference type="NCBI Taxonomy" id="4432"/>
    <lineage>
        <taxon>Eukaryota</taxon>
        <taxon>Viridiplantae</taxon>
        <taxon>Streptophyta</taxon>
        <taxon>Embryophyta</taxon>
        <taxon>Tracheophyta</taxon>
        <taxon>Spermatophyta</taxon>
        <taxon>Magnoliopsida</taxon>
        <taxon>Proteales</taxon>
        <taxon>Nelumbonaceae</taxon>
        <taxon>Nelumbo</taxon>
    </lineage>
</organism>
<reference evidence="1 2" key="1">
    <citation type="journal article" date="2020" name="Mol. Biol. Evol.">
        <title>Distinct Expression and Methylation Patterns for Genes with Different Fates following a Single Whole-Genome Duplication in Flowering Plants.</title>
        <authorList>
            <person name="Shi T."/>
            <person name="Rahmani R.S."/>
            <person name="Gugger P.F."/>
            <person name="Wang M."/>
            <person name="Li H."/>
            <person name="Zhang Y."/>
            <person name="Li Z."/>
            <person name="Wang Q."/>
            <person name="Van de Peer Y."/>
            <person name="Marchal K."/>
            <person name="Chen J."/>
        </authorList>
    </citation>
    <scope>NUCLEOTIDE SEQUENCE [LARGE SCALE GENOMIC DNA]</scope>
    <source>
        <tissue evidence="1">Leaf</tissue>
    </source>
</reference>
<dbReference type="AlphaFoldDB" id="A0A822XH60"/>
<evidence type="ECO:0000313" key="2">
    <source>
        <dbReference type="Proteomes" id="UP000607653"/>
    </source>
</evidence>